<keyword evidence="2" id="KW-1185">Reference proteome</keyword>
<dbReference type="RefSeq" id="WP_147155828.1">
    <property type="nucleotide sequence ID" value="NZ_BKAJ01000166.1"/>
</dbReference>
<evidence type="ECO:0008006" key="3">
    <source>
        <dbReference type="Google" id="ProtNLM"/>
    </source>
</evidence>
<dbReference type="EMBL" id="BKAJ01000166">
    <property type="protein sequence ID" value="GEP60484.1"/>
    <property type="molecule type" value="Genomic_DNA"/>
</dbReference>
<evidence type="ECO:0000313" key="2">
    <source>
        <dbReference type="Proteomes" id="UP000321058"/>
    </source>
</evidence>
<protein>
    <recommendedName>
        <fullName evidence="3">STAS domain-containing protein</fullName>
    </recommendedName>
</protein>
<organism evidence="1 2">
    <name type="scientific">Reyranella soli</name>
    <dbReference type="NCBI Taxonomy" id="1230389"/>
    <lineage>
        <taxon>Bacteria</taxon>
        <taxon>Pseudomonadati</taxon>
        <taxon>Pseudomonadota</taxon>
        <taxon>Alphaproteobacteria</taxon>
        <taxon>Hyphomicrobiales</taxon>
        <taxon>Reyranellaceae</taxon>
        <taxon>Reyranella</taxon>
    </lineage>
</organism>
<comment type="caution">
    <text evidence="1">The sequence shown here is derived from an EMBL/GenBank/DDBJ whole genome shotgun (WGS) entry which is preliminary data.</text>
</comment>
<reference evidence="1 2" key="1">
    <citation type="submission" date="2019-07" db="EMBL/GenBank/DDBJ databases">
        <title>Whole genome shotgun sequence of Reyranella soli NBRC 108950.</title>
        <authorList>
            <person name="Hosoyama A."/>
            <person name="Uohara A."/>
            <person name="Ohji S."/>
            <person name="Ichikawa N."/>
        </authorList>
    </citation>
    <scope>NUCLEOTIDE SEQUENCE [LARGE SCALE GENOMIC DNA]</scope>
    <source>
        <strain evidence="1 2">NBRC 108950</strain>
    </source>
</reference>
<dbReference type="Proteomes" id="UP000321058">
    <property type="component" value="Unassembled WGS sequence"/>
</dbReference>
<evidence type="ECO:0000313" key="1">
    <source>
        <dbReference type="EMBL" id="GEP60484.1"/>
    </source>
</evidence>
<proteinExistence type="predicted"/>
<dbReference type="OrthoDB" id="9846665at2"/>
<dbReference type="AlphaFoldDB" id="A0A512NNG5"/>
<gene>
    <name evidence="1" type="ORF">RSO01_76500</name>
</gene>
<name>A0A512NNG5_9HYPH</name>
<accession>A0A512NNG5</accession>
<sequence length="137" mass="15147">MSSESDLPLALFFDQTNKVLLATFSGAFTLQITIDLDTAARALQVRHGPFAVVLDFTKVTEFAIQLRDWPQFAADRRAIRGTRRIMIMPANDIFSPIRLYGTQRGGAGGDSDVVSTRDDAFRQLGLRCPAFEPVVPT</sequence>